<keyword evidence="4" id="KW-0408">Iron</keyword>
<evidence type="ECO:0000313" key="8">
    <source>
        <dbReference type="Proteomes" id="UP000198282"/>
    </source>
</evidence>
<dbReference type="InterPro" id="IPR036010">
    <property type="entry name" value="2Fe-2S_ferredoxin-like_sf"/>
</dbReference>
<name>A0A239L0E3_9ACTN</name>
<protein>
    <submittedName>
        <fullName evidence="7">Nicotinate dehydrogenase subunit A</fullName>
    </submittedName>
</protein>
<gene>
    <name evidence="7" type="ORF">SAMN05216276_102998</name>
</gene>
<dbReference type="InterPro" id="IPR002888">
    <property type="entry name" value="2Fe-2S-bd"/>
</dbReference>
<reference evidence="7 8" key="1">
    <citation type="submission" date="2017-06" db="EMBL/GenBank/DDBJ databases">
        <authorList>
            <person name="Kim H.J."/>
            <person name="Triplett B.A."/>
        </authorList>
    </citation>
    <scope>NUCLEOTIDE SEQUENCE [LARGE SCALE GENOMIC DNA]</scope>
    <source>
        <strain evidence="7 8">CGMCC 4.2132</strain>
    </source>
</reference>
<dbReference type="OrthoDB" id="159930at2"/>
<dbReference type="PROSITE" id="PS51085">
    <property type="entry name" value="2FE2S_FER_2"/>
    <property type="match status" value="1"/>
</dbReference>
<dbReference type="SUPFAM" id="SSF54292">
    <property type="entry name" value="2Fe-2S ferredoxin-like"/>
    <property type="match status" value="1"/>
</dbReference>
<dbReference type="SUPFAM" id="SSF47741">
    <property type="entry name" value="CO dehydrogenase ISP C-domain like"/>
    <property type="match status" value="1"/>
</dbReference>
<dbReference type="PANTHER" id="PTHR44379">
    <property type="entry name" value="OXIDOREDUCTASE WITH IRON-SULFUR SUBUNIT"/>
    <property type="match status" value="1"/>
</dbReference>
<accession>A0A239L0E3</accession>
<dbReference type="InterPro" id="IPR051452">
    <property type="entry name" value="Diverse_Oxidoreductases"/>
</dbReference>
<evidence type="ECO:0000256" key="1">
    <source>
        <dbReference type="ARBA" id="ARBA00022714"/>
    </source>
</evidence>
<dbReference type="EMBL" id="FZOD01000029">
    <property type="protein sequence ID" value="SNT23199.1"/>
    <property type="molecule type" value="Genomic_DNA"/>
</dbReference>
<keyword evidence="8" id="KW-1185">Reference proteome</keyword>
<dbReference type="Gene3D" id="1.10.150.120">
    <property type="entry name" value="[2Fe-2S]-binding domain"/>
    <property type="match status" value="1"/>
</dbReference>
<dbReference type="InterPro" id="IPR036884">
    <property type="entry name" value="2Fe-2S-bd_dom_sf"/>
</dbReference>
<proteinExistence type="predicted"/>
<dbReference type="GO" id="GO:0046872">
    <property type="term" value="F:metal ion binding"/>
    <property type="evidence" value="ECO:0007669"/>
    <property type="project" value="UniProtKB-KW"/>
</dbReference>
<evidence type="ECO:0000256" key="2">
    <source>
        <dbReference type="ARBA" id="ARBA00022723"/>
    </source>
</evidence>
<dbReference type="CDD" id="cd00207">
    <property type="entry name" value="fer2"/>
    <property type="match status" value="1"/>
</dbReference>
<dbReference type="InterPro" id="IPR001041">
    <property type="entry name" value="2Fe-2S_ferredoxin-type"/>
</dbReference>
<evidence type="ECO:0000313" key="7">
    <source>
        <dbReference type="EMBL" id="SNT23199.1"/>
    </source>
</evidence>
<dbReference type="Gene3D" id="3.10.20.30">
    <property type="match status" value="1"/>
</dbReference>
<dbReference type="GO" id="GO:0051537">
    <property type="term" value="F:2 iron, 2 sulfur cluster binding"/>
    <property type="evidence" value="ECO:0007669"/>
    <property type="project" value="UniProtKB-KW"/>
</dbReference>
<dbReference type="GO" id="GO:0016491">
    <property type="term" value="F:oxidoreductase activity"/>
    <property type="evidence" value="ECO:0007669"/>
    <property type="project" value="UniProtKB-KW"/>
</dbReference>
<dbReference type="Proteomes" id="UP000198282">
    <property type="component" value="Unassembled WGS sequence"/>
</dbReference>
<keyword evidence="2" id="KW-0479">Metal-binding</keyword>
<dbReference type="Pfam" id="PF00111">
    <property type="entry name" value="Fer2"/>
    <property type="match status" value="1"/>
</dbReference>
<evidence type="ECO:0000259" key="6">
    <source>
        <dbReference type="PROSITE" id="PS51085"/>
    </source>
</evidence>
<sequence length="149" mass="15771">MTVNGVKRSVGADAETSLLHVLREDLGLKGPRFGCGAGLCGACLVLLDGYPTPSCDTPLWAAEGKDVVTVEGLGDLDSPHPLQQAFLDEQAGQCGYCLSGILISAAALLTRNPAPDEREVAEALDRNLCRCGAQRRMIRAVMRAAKEHP</sequence>
<evidence type="ECO:0000256" key="3">
    <source>
        <dbReference type="ARBA" id="ARBA00023002"/>
    </source>
</evidence>
<dbReference type="Pfam" id="PF01799">
    <property type="entry name" value="Fer2_2"/>
    <property type="match status" value="1"/>
</dbReference>
<keyword evidence="3" id="KW-0560">Oxidoreductase</keyword>
<evidence type="ECO:0000256" key="5">
    <source>
        <dbReference type="ARBA" id="ARBA00023014"/>
    </source>
</evidence>
<keyword evidence="1" id="KW-0001">2Fe-2S</keyword>
<dbReference type="InterPro" id="IPR006058">
    <property type="entry name" value="2Fe2S_fd_BS"/>
</dbReference>
<keyword evidence="5" id="KW-0411">Iron-sulfur</keyword>
<organism evidence="7 8">
    <name type="scientific">Streptosporangium subroseum</name>
    <dbReference type="NCBI Taxonomy" id="106412"/>
    <lineage>
        <taxon>Bacteria</taxon>
        <taxon>Bacillati</taxon>
        <taxon>Actinomycetota</taxon>
        <taxon>Actinomycetes</taxon>
        <taxon>Streptosporangiales</taxon>
        <taxon>Streptosporangiaceae</taxon>
        <taxon>Streptosporangium</taxon>
    </lineage>
</organism>
<dbReference type="AlphaFoldDB" id="A0A239L0E3"/>
<evidence type="ECO:0000256" key="4">
    <source>
        <dbReference type="ARBA" id="ARBA00023004"/>
    </source>
</evidence>
<feature type="domain" description="2Fe-2S ferredoxin-type" evidence="6">
    <location>
        <begin position="1"/>
        <end position="73"/>
    </location>
</feature>
<dbReference type="PANTHER" id="PTHR44379:SF6">
    <property type="entry name" value="BLR6046 PROTEIN"/>
    <property type="match status" value="1"/>
</dbReference>
<dbReference type="PROSITE" id="PS00197">
    <property type="entry name" value="2FE2S_FER_1"/>
    <property type="match status" value="1"/>
</dbReference>
<dbReference type="InterPro" id="IPR012675">
    <property type="entry name" value="Beta-grasp_dom_sf"/>
</dbReference>